<feature type="region of interest" description="Disordered" evidence="1">
    <location>
        <begin position="1"/>
        <end position="31"/>
    </location>
</feature>
<comment type="caution">
    <text evidence="2">The sequence shown here is derived from an EMBL/GenBank/DDBJ whole genome shotgun (WGS) entry which is preliminary data.</text>
</comment>
<dbReference type="Proteomes" id="UP001604282">
    <property type="component" value="Unassembled WGS sequence"/>
</dbReference>
<dbReference type="EMBL" id="JBICZW010000035">
    <property type="protein sequence ID" value="MFG3193827.1"/>
    <property type="molecule type" value="Genomic_DNA"/>
</dbReference>
<proteinExistence type="predicted"/>
<name>A0ABW7C283_9ACTN</name>
<accession>A0ABW7C283</accession>
<dbReference type="RefSeq" id="WP_308436865.1">
    <property type="nucleotide sequence ID" value="NZ_BMVV01000007.1"/>
</dbReference>
<gene>
    <name evidence="2" type="ORF">ACGFYS_33455</name>
</gene>
<feature type="compositionally biased region" description="Low complexity" evidence="1">
    <location>
        <begin position="1"/>
        <end position="11"/>
    </location>
</feature>
<keyword evidence="3" id="KW-1185">Reference proteome</keyword>
<evidence type="ECO:0000313" key="2">
    <source>
        <dbReference type="EMBL" id="MFG3193827.1"/>
    </source>
</evidence>
<evidence type="ECO:0000313" key="3">
    <source>
        <dbReference type="Proteomes" id="UP001604282"/>
    </source>
</evidence>
<organism evidence="2 3">
    <name type="scientific">Streptomyces omiyaensis</name>
    <dbReference type="NCBI Taxonomy" id="68247"/>
    <lineage>
        <taxon>Bacteria</taxon>
        <taxon>Bacillati</taxon>
        <taxon>Actinomycetota</taxon>
        <taxon>Actinomycetes</taxon>
        <taxon>Kitasatosporales</taxon>
        <taxon>Streptomycetaceae</taxon>
        <taxon>Streptomyces</taxon>
    </lineage>
</organism>
<reference evidence="2 3" key="1">
    <citation type="submission" date="2024-10" db="EMBL/GenBank/DDBJ databases">
        <title>The Natural Products Discovery Center: Release of the First 8490 Sequenced Strains for Exploring Actinobacteria Biosynthetic Diversity.</title>
        <authorList>
            <person name="Kalkreuter E."/>
            <person name="Kautsar S.A."/>
            <person name="Yang D."/>
            <person name="Bader C.D."/>
            <person name="Teijaro C.N."/>
            <person name="Fluegel L."/>
            <person name="Davis C.M."/>
            <person name="Simpson J.R."/>
            <person name="Lauterbach L."/>
            <person name="Steele A.D."/>
            <person name="Gui C."/>
            <person name="Meng S."/>
            <person name="Li G."/>
            <person name="Viehrig K."/>
            <person name="Ye F."/>
            <person name="Su P."/>
            <person name="Kiefer A.F."/>
            <person name="Nichols A."/>
            <person name="Cepeda A.J."/>
            <person name="Yan W."/>
            <person name="Fan B."/>
            <person name="Jiang Y."/>
            <person name="Adhikari A."/>
            <person name="Zheng C.-J."/>
            <person name="Schuster L."/>
            <person name="Cowan T.M."/>
            <person name="Smanski M.J."/>
            <person name="Chevrette M.G."/>
            <person name="De Carvalho L.P.S."/>
            <person name="Shen B."/>
        </authorList>
    </citation>
    <scope>NUCLEOTIDE SEQUENCE [LARGE SCALE GENOMIC DNA]</scope>
    <source>
        <strain evidence="2 3">NPDC048229</strain>
    </source>
</reference>
<evidence type="ECO:0000256" key="1">
    <source>
        <dbReference type="SAM" id="MobiDB-lite"/>
    </source>
</evidence>
<protein>
    <submittedName>
        <fullName evidence="2">Uncharacterized protein</fullName>
    </submittedName>
</protein>
<sequence>MLDPGIRSRSPSPGPDTPERLRIPADGYGLPTGDRAEVTGVIEQATEVCRSFVARRVAGGDPVRLQAPAERGGRERWDRVQTWPVDPRRTFTAALPK</sequence>